<evidence type="ECO:0000256" key="3">
    <source>
        <dbReference type="ARBA" id="ARBA00022692"/>
    </source>
</evidence>
<gene>
    <name evidence="8" type="ordered locus">Amico_1637</name>
</gene>
<dbReference type="Proteomes" id="UP000002366">
    <property type="component" value="Chromosome"/>
</dbReference>
<keyword evidence="3 6" id="KW-0812">Transmembrane</keyword>
<keyword evidence="9" id="KW-1185">Reference proteome</keyword>
<dbReference type="Pfam" id="PF09335">
    <property type="entry name" value="VTT_dom"/>
    <property type="match status" value="1"/>
</dbReference>
<evidence type="ECO:0000256" key="6">
    <source>
        <dbReference type="SAM" id="Phobius"/>
    </source>
</evidence>
<keyword evidence="5 6" id="KW-0472">Membrane</keyword>
<feature type="domain" description="VTT" evidence="7">
    <location>
        <begin position="34"/>
        <end position="160"/>
    </location>
</feature>
<dbReference type="HOGENOM" id="CLU_044208_1_1_0"/>
<keyword evidence="2" id="KW-1003">Cell membrane</keyword>
<feature type="transmembrane region" description="Helical" evidence="6">
    <location>
        <begin position="137"/>
        <end position="160"/>
    </location>
</feature>
<comment type="subcellular location">
    <subcellularLocation>
        <location evidence="1">Cell membrane</location>
        <topology evidence="1">Multi-pass membrane protein</topology>
    </subcellularLocation>
</comment>
<feature type="transmembrane region" description="Helical" evidence="6">
    <location>
        <begin position="172"/>
        <end position="193"/>
    </location>
</feature>
<evidence type="ECO:0000313" key="9">
    <source>
        <dbReference type="Proteomes" id="UP000002366"/>
    </source>
</evidence>
<dbReference type="InterPro" id="IPR051311">
    <property type="entry name" value="DedA_domain"/>
</dbReference>
<feature type="transmembrane region" description="Helical" evidence="6">
    <location>
        <begin position="54"/>
        <end position="75"/>
    </location>
</feature>
<dbReference type="InterPro" id="IPR032816">
    <property type="entry name" value="VTT_dom"/>
</dbReference>
<organism evidence="8 9">
    <name type="scientific">Aminobacterium colombiense (strain DSM 12261 / ALA-1)</name>
    <dbReference type="NCBI Taxonomy" id="572547"/>
    <lineage>
        <taxon>Bacteria</taxon>
        <taxon>Thermotogati</taxon>
        <taxon>Synergistota</taxon>
        <taxon>Synergistia</taxon>
        <taxon>Synergistales</taxon>
        <taxon>Aminobacteriaceae</taxon>
        <taxon>Aminobacterium</taxon>
    </lineage>
</organism>
<name>D5EGS1_AMICL</name>
<evidence type="ECO:0000256" key="1">
    <source>
        <dbReference type="ARBA" id="ARBA00004651"/>
    </source>
</evidence>
<dbReference type="KEGG" id="aco:Amico_1637"/>
<reference evidence="8 9" key="1">
    <citation type="journal article" date="2010" name="Stand. Genomic Sci.">
        <title>Complete genome sequence of Aminobacterium colombiense type strain (ALA-1).</title>
        <authorList>
            <person name="Chertkov O."/>
            <person name="Sikorski J."/>
            <person name="Brambilla E."/>
            <person name="Lapidus A."/>
            <person name="Copeland A."/>
            <person name="Glavina Del Rio T."/>
            <person name="Nolan M."/>
            <person name="Lucas S."/>
            <person name="Tice H."/>
            <person name="Cheng J.F."/>
            <person name="Han C."/>
            <person name="Detter J.C."/>
            <person name="Bruce D."/>
            <person name="Tapia R."/>
            <person name="Goodwin L."/>
            <person name="Pitluck S."/>
            <person name="Liolios K."/>
            <person name="Ivanova N."/>
            <person name="Mavromatis K."/>
            <person name="Ovchinnikova G."/>
            <person name="Pati A."/>
            <person name="Chen A."/>
            <person name="Palaniappan K."/>
            <person name="Land M."/>
            <person name="Hauser L."/>
            <person name="Chang Y.J."/>
            <person name="Jeffries C.D."/>
            <person name="Spring S."/>
            <person name="Rohde M."/>
            <person name="Goker M."/>
            <person name="Bristow J."/>
            <person name="Eisen J.A."/>
            <person name="Markowitz V."/>
            <person name="Hugenholtz P."/>
            <person name="Kyrpides N.C."/>
            <person name="Klenk H.P."/>
        </authorList>
    </citation>
    <scope>NUCLEOTIDE SEQUENCE [LARGE SCALE GENOMIC DNA]</scope>
    <source>
        <strain evidence="9">DSM 12261 / ALA-1</strain>
    </source>
</reference>
<evidence type="ECO:0000259" key="7">
    <source>
        <dbReference type="Pfam" id="PF09335"/>
    </source>
</evidence>
<feature type="transmembrane region" description="Helical" evidence="6">
    <location>
        <begin position="7"/>
        <end position="27"/>
    </location>
</feature>
<evidence type="ECO:0000256" key="5">
    <source>
        <dbReference type="ARBA" id="ARBA00023136"/>
    </source>
</evidence>
<evidence type="ECO:0000313" key="8">
    <source>
        <dbReference type="EMBL" id="ADE57753.1"/>
    </source>
</evidence>
<dbReference type="GO" id="GO:0005886">
    <property type="term" value="C:plasma membrane"/>
    <property type="evidence" value="ECO:0007669"/>
    <property type="project" value="UniProtKB-SubCell"/>
</dbReference>
<keyword evidence="4 6" id="KW-1133">Transmembrane helix</keyword>
<evidence type="ECO:0000256" key="4">
    <source>
        <dbReference type="ARBA" id="ARBA00022989"/>
    </source>
</evidence>
<accession>D5EGS1</accession>
<evidence type="ECO:0000256" key="2">
    <source>
        <dbReference type="ARBA" id="ARBA00022475"/>
    </source>
</evidence>
<dbReference type="PANTHER" id="PTHR42709:SF6">
    <property type="entry name" value="UNDECAPRENYL PHOSPHATE TRANSPORTER A"/>
    <property type="match status" value="1"/>
</dbReference>
<dbReference type="EMBL" id="CP001997">
    <property type="protein sequence ID" value="ADE57753.1"/>
    <property type="molecule type" value="Genomic_DNA"/>
</dbReference>
<dbReference type="STRING" id="572547.Amico_1637"/>
<dbReference type="AlphaFoldDB" id="D5EGS1"/>
<dbReference type="RefSeq" id="WP_013049015.1">
    <property type="nucleotide sequence ID" value="NC_014011.1"/>
</dbReference>
<dbReference type="eggNOG" id="COG0586">
    <property type="taxonomic scope" value="Bacteria"/>
</dbReference>
<dbReference type="PANTHER" id="PTHR42709">
    <property type="entry name" value="ALKALINE PHOSPHATASE LIKE PROTEIN"/>
    <property type="match status" value="1"/>
</dbReference>
<sequence>MLEAAVTWLVITIGKLGYLGIVCLMFLESSFFPFPSEVVIPPAGYLAFLGEMNLFLVIFMGILGSMLGALFNYWISLRFGRPFFQKYGRYFFISQSTLDKADVFFAQHGHISTLIGRLLPGIRQYISLPAGLSRMPLFPFCLFTAIGSGLWVAVLAFVGYWVGNNKELVSQYLHNVTILAIILCLLLGGLYVFRVKQKKSR</sequence>
<dbReference type="OrthoDB" id="9813426at2"/>
<proteinExistence type="predicted"/>
<protein>
    <submittedName>
        <fullName evidence="8">SNARE associated Golgi protein-related protein</fullName>
    </submittedName>
</protein>